<reference evidence="2" key="1">
    <citation type="journal article" date="2020" name="Fungal Divers.">
        <title>Resolving the Mortierellaceae phylogeny through synthesis of multi-gene phylogenetics and phylogenomics.</title>
        <authorList>
            <person name="Vandepol N."/>
            <person name="Liber J."/>
            <person name="Desiro A."/>
            <person name="Na H."/>
            <person name="Kennedy M."/>
            <person name="Barry K."/>
            <person name="Grigoriev I.V."/>
            <person name="Miller A.N."/>
            <person name="O'Donnell K."/>
            <person name="Stajich J.E."/>
            <person name="Bonito G."/>
        </authorList>
    </citation>
    <scope>NUCLEOTIDE SEQUENCE</scope>
    <source>
        <strain evidence="2">NRRL 28262</strain>
    </source>
</reference>
<accession>A0AAD4D774</accession>
<name>A0AAD4D774_9FUNG</name>
<protein>
    <submittedName>
        <fullName evidence="2">Uncharacterized protein</fullName>
    </submittedName>
</protein>
<dbReference type="Proteomes" id="UP001194580">
    <property type="component" value="Unassembled WGS sequence"/>
</dbReference>
<gene>
    <name evidence="2" type="ORF">BGZ95_001504</name>
</gene>
<proteinExistence type="predicted"/>
<evidence type="ECO:0000313" key="2">
    <source>
        <dbReference type="EMBL" id="KAG0270813.1"/>
    </source>
</evidence>
<feature type="region of interest" description="Disordered" evidence="1">
    <location>
        <begin position="58"/>
        <end position="110"/>
    </location>
</feature>
<feature type="region of interest" description="Disordered" evidence="1">
    <location>
        <begin position="1"/>
        <end position="26"/>
    </location>
</feature>
<organism evidence="2 3">
    <name type="scientific">Linnemannia exigua</name>
    <dbReference type="NCBI Taxonomy" id="604196"/>
    <lineage>
        <taxon>Eukaryota</taxon>
        <taxon>Fungi</taxon>
        <taxon>Fungi incertae sedis</taxon>
        <taxon>Mucoromycota</taxon>
        <taxon>Mortierellomycotina</taxon>
        <taxon>Mortierellomycetes</taxon>
        <taxon>Mortierellales</taxon>
        <taxon>Mortierellaceae</taxon>
        <taxon>Linnemannia</taxon>
    </lineage>
</organism>
<dbReference type="EMBL" id="JAAAIL010001302">
    <property type="protein sequence ID" value="KAG0270813.1"/>
    <property type="molecule type" value="Genomic_DNA"/>
</dbReference>
<dbReference type="AlphaFoldDB" id="A0AAD4D774"/>
<keyword evidence="3" id="KW-1185">Reference proteome</keyword>
<comment type="caution">
    <text evidence="2">The sequence shown here is derived from an EMBL/GenBank/DDBJ whole genome shotgun (WGS) entry which is preliminary data.</text>
</comment>
<evidence type="ECO:0000313" key="3">
    <source>
        <dbReference type="Proteomes" id="UP001194580"/>
    </source>
</evidence>
<evidence type="ECO:0000256" key="1">
    <source>
        <dbReference type="SAM" id="MobiDB-lite"/>
    </source>
</evidence>
<sequence>MHLLCSTPRIKTPRPPSPKVLSSPSQDMTPCVLAIAIVNSTPPGTCVLERLAQIIRDREQQQHQQQQEQQRSSDATNLLQSTTTSSSTAVDQENQGENEGEYITTLTVQA</sequence>